<evidence type="ECO:0000256" key="11">
    <source>
        <dbReference type="SAM" id="Phobius"/>
    </source>
</evidence>
<dbReference type="InterPro" id="IPR003395">
    <property type="entry name" value="RecF/RecN/SMC_N"/>
</dbReference>
<feature type="coiled-coil region" evidence="10">
    <location>
        <begin position="1072"/>
        <end position="1106"/>
    </location>
</feature>
<dbReference type="PROSITE" id="PS51716">
    <property type="entry name" value="G_IRG"/>
    <property type="match status" value="1"/>
</dbReference>
<sequence>MMAYDAADTEEVIDIENLELPPLPDHIQALLTPTFRLVINQIEINNFKSFAGNIRLDQFDQHFTCIIGPNGSGKSNVIDSLLFVIGHRASKLRGTKLSTLLHKSADHPNVQSCSVTVYFDAISIDGTEEQIHFSIARIAYIDNSSQYKINEKQVHLKDVTTLLRKYGVDLDHSRYLILQGDVESIALMKPIAPNEHEQGFLEYLEDIIGTERFKKPLELINQKLEELNALWAEKKNRVKVAENELKSLEEPYRAAVEWIECENEYKRTKSIFCQLKRYQLKDKETDLNLKHTERQTEIDKFKMDFDDKKQLCKQSQDELKQQQRSYDKNQTELNKVKKWIEDHENEDKTIRHDIKTCLDAIKRHEKQNETETTKIRTLETIPEEKEEYIKETQAELDQVREEQKALEIKVNKIRDDLLPKTEQWRKESTKKQQDFVDYKQQMLQPKKEHFELAQNQLKMLLSEEERHKKSLNDKEIEYNRKQKEFDDKTQRFEIIDEQLPLAENEYKTKYDESKRIETQYQQLETEHNKNVAELNDLSQRVQTSQSRDQTLNFLLQQKQANKLDGFHTRLGHLGHIDEKYDVAISTAIGGYLDYFVVDDVKSGEAAKTLLRDRKQGVGSFICLDKMMKNEVYAKAPFHMPAHGLQNIHRLYDLIDFVDPKYKNTFYFALRDTLVADNIDDAQKVAFQGKTRYRVVTLKGEIIEISGTMSGGGTYQSKGKMNLKNAMATSKRNTIVDPVKKGQLERRVKEDEKTLADLMVKRQQLNSDLAQLKHKLDDERRNYNQYKNELNNMPQHIDALKAAVEKQRKLLESKTVNVNARQKYDDEVNEAKQQFDEATKEAEELKAVVDRINKKINDHDKEALEKPQADLDKLTNDVKKLQNQIDTAKAEITNAKRNLQKAKDKVKSNENAIKDNKEKHTRLNLRIEELDQEVLDAVEKRANIEKDLENVKEKVTMLTETIRKTESDLGEIEKELVRLKHEFVTAQKDLTECRQQIQVVENEINSLTFSKIDDDVNDGDSAENNEPIRQVAIKIYTMEELEPYDIDDIKEDLHKHEVELKKNPANLTAINDHRRAMRNLKIRQSDLQDLEKRRSNIREKHDKFNDQRHKEFRNGFDTISKTLKQIYRTITDGGDAELEFVSSMDPFTDGVELSIRPPKKSWKRIANLSGGEKTLSSLAFVFALHTFRPTPIYVMDEIDAALDFKNVSIVGRFIKERTKNAQFVVISLRNDMFELADYLVGIYKVNNCSQTASLRPSLFAKKIQERILIHQSSNSVQENDVTMTATNEDDGEENQTHNHHNGTSIIDEIFLDSGIMANIPGLTQYDFDMIDMNEDDKVAAEQYLRENGVRGLENFLAARLEAWRQTPLHIAITGDSGAGKSTLINTMRNLKADDEEAAQVGVVETTRIIQSYSHPNFPNLVFSDLPGVGTLEFKRATYLEQVNFKRYDFFLIISRNRFTENDLWLAKEIKSYGKSFFFIRTNIDQDLLNEKIDHPTTYNETIILNTIRQNCLAHIETVVPNAETKVFLISGRLACTHRFDFGRLMKALLKEYPGLKRQAMIMSMSSNCKEVIHAKVNVLKQQAWIAAMVSACVAAAPIPGLSITFDFSLTVGYVIYYKKQLGLDDESLERIARMHHIPLYVLKDELQKILPAHFFTAVPEFVISLVEKQAVGTAMEEVIRYIPYIGSVVASTVSFAIILSVLRHLLAVMEKAACSLIDIISERSVSDDEDADDYD</sequence>
<dbReference type="SMART" id="SM00968">
    <property type="entry name" value="SMC_hinge"/>
    <property type="match status" value="1"/>
</dbReference>
<comment type="subcellular location">
    <subcellularLocation>
        <location evidence="1">Nucleus</location>
    </subcellularLocation>
</comment>
<dbReference type="SUPFAM" id="SSF57997">
    <property type="entry name" value="Tropomyosin"/>
    <property type="match status" value="1"/>
</dbReference>
<dbReference type="Gene3D" id="1.20.1060.20">
    <property type="match status" value="1"/>
</dbReference>
<dbReference type="Pfam" id="PF06470">
    <property type="entry name" value="SMC_hinge"/>
    <property type="match status" value="1"/>
</dbReference>
<dbReference type="EMBL" id="CAJOBC010003252">
    <property type="protein sequence ID" value="CAF3774449.1"/>
    <property type="molecule type" value="Genomic_DNA"/>
</dbReference>
<evidence type="ECO:0000313" key="15">
    <source>
        <dbReference type="Proteomes" id="UP000663829"/>
    </source>
</evidence>
<name>A0A814GZE4_9BILA</name>
<evidence type="ECO:0000256" key="2">
    <source>
        <dbReference type="ARBA" id="ARBA00005429"/>
    </source>
</evidence>
<feature type="coiled-coil region" evidence="10">
    <location>
        <begin position="740"/>
        <end position="788"/>
    </location>
</feature>
<dbReference type="GO" id="GO:0000796">
    <property type="term" value="C:condensin complex"/>
    <property type="evidence" value="ECO:0007669"/>
    <property type="project" value="TreeGrafter"/>
</dbReference>
<evidence type="ECO:0000313" key="14">
    <source>
        <dbReference type="EMBL" id="CAF3774449.1"/>
    </source>
</evidence>
<feature type="coiled-coil region" evidence="10">
    <location>
        <begin position="464"/>
        <end position="540"/>
    </location>
</feature>
<evidence type="ECO:0000256" key="6">
    <source>
        <dbReference type="ARBA" id="ARBA00022840"/>
    </source>
</evidence>
<accession>A0A814GZE4</accession>
<dbReference type="Pfam" id="PF05049">
    <property type="entry name" value="IIGP"/>
    <property type="match status" value="1"/>
</dbReference>
<dbReference type="Gene3D" id="3.30.70.1620">
    <property type="match status" value="1"/>
</dbReference>
<keyword evidence="11" id="KW-0812">Transmembrane</keyword>
<evidence type="ECO:0000256" key="1">
    <source>
        <dbReference type="ARBA" id="ARBA00004123"/>
    </source>
</evidence>
<feature type="coiled-coil region" evidence="10">
    <location>
        <begin position="820"/>
        <end position="1002"/>
    </location>
</feature>
<keyword evidence="11" id="KW-0472">Membrane</keyword>
<evidence type="ECO:0000256" key="8">
    <source>
        <dbReference type="ARBA" id="ARBA00023134"/>
    </source>
</evidence>
<dbReference type="GO" id="GO:0016787">
    <property type="term" value="F:hydrolase activity"/>
    <property type="evidence" value="ECO:0007669"/>
    <property type="project" value="UniProtKB-KW"/>
</dbReference>
<evidence type="ECO:0000256" key="4">
    <source>
        <dbReference type="ARBA" id="ARBA00022741"/>
    </source>
</evidence>
<keyword evidence="5" id="KW-0378">Hydrolase</keyword>
<dbReference type="InterPro" id="IPR030385">
    <property type="entry name" value="G_IRG_dom"/>
</dbReference>
<dbReference type="GO" id="GO:0005524">
    <property type="term" value="F:ATP binding"/>
    <property type="evidence" value="ECO:0007669"/>
    <property type="project" value="UniProtKB-KW"/>
</dbReference>
<dbReference type="SUPFAM" id="SSF52540">
    <property type="entry name" value="P-loop containing nucleoside triphosphate hydrolases"/>
    <property type="match status" value="2"/>
</dbReference>
<dbReference type="SUPFAM" id="SSF75553">
    <property type="entry name" value="Smc hinge domain"/>
    <property type="match status" value="1"/>
</dbReference>
<keyword evidence="9" id="KW-0539">Nucleus</keyword>
<proteinExistence type="inferred from homology"/>
<keyword evidence="7 10" id="KW-0175">Coiled coil</keyword>
<dbReference type="GO" id="GO:0005525">
    <property type="term" value="F:GTP binding"/>
    <property type="evidence" value="ECO:0007669"/>
    <property type="project" value="UniProtKB-KW"/>
</dbReference>
<dbReference type="InterPro" id="IPR036277">
    <property type="entry name" value="SMC_hinge_sf"/>
</dbReference>
<comment type="similarity">
    <text evidence="3">Belongs to the SMC family. SMC4 subfamily.</text>
</comment>
<dbReference type="EMBL" id="CAJNOQ010003251">
    <property type="protein sequence ID" value="CAF1002967.1"/>
    <property type="molecule type" value="Genomic_DNA"/>
</dbReference>
<dbReference type="Pfam" id="PF02463">
    <property type="entry name" value="SMC_N"/>
    <property type="match status" value="1"/>
</dbReference>
<keyword evidence="8" id="KW-0342">GTP-binding</keyword>
<keyword evidence="15" id="KW-1185">Reference proteome</keyword>
<evidence type="ECO:0000256" key="10">
    <source>
        <dbReference type="SAM" id="Coils"/>
    </source>
</evidence>
<dbReference type="Gene3D" id="3.40.50.300">
    <property type="entry name" value="P-loop containing nucleotide triphosphate hydrolases"/>
    <property type="match status" value="3"/>
</dbReference>
<gene>
    <name evidence="13" type="ORF">GPM918_LOCUS13860</name>
    <name evidence="14" type="ORF">SRO942_LOCUS13863</name>
</gene>
<feature type="coiled-coil region" evidence="10">
    <location>
        <begin position="361"/>
        <end position="416"/>
    </location>
</feature>
<dbReference type="GO" id="GO:0007076">
    <property type="term" value="P:mitotic chromosome condensation"/>
    <property type="evidence" value="ECO:0007669"/>
    <property type="project" value="TreeGrafter"/>
</dbReference>
<comment type="similarity">
    <text evidence="2">Belongs to the TRAFAC class dynamin-like GTPase superfamily. IRG family.</text>
</comment>
<dbReference type="GO" id="GO:0005634">
    <property type="term" value="C:nucleus"/>
    <property type="evidence" value="ECO:0007669"/>
    <property type="project" value="UniProtKB-SubCell"/>
</dbReference>
<dbReference type="InterPro" id="IPR010935">
    <property type="entry name" value="SMC_hinge"/>
</dbReference>
<protein>
    <recommendedName>
        <fullName evidence="12">IRG-type G domain-containing protein</fullName>
    </recommendedName>
</protein>
<evidence type="ECO:0000256" key="5">
    <source>
        <dbReference type="ARBA" id="ARBA00022801"/>
    </source>
</evidence>
<dbReference type="Proteomes" id="UP000681722">
    <property type="component" value="Unassembled WGS sequence"/>
</dbReference>
<dbReference type="FunFam" id="3.40.50.300:FF:000541">
    <property type="entry name" value="Immunity related GTPase M"/>
    <property type="match status" value="1"/>
</dbReference>
<feature type="coiled-coil region" evidence="10">
    <location>
        <begin position="217"/>
        <end position="244"/>
    </location>
</feature>
<dbReference type="GO" id="GO:0016020">
    <property type="term" value="C:membrane"/>
    <property type="evidence" value="ECO:0007669"/>
    <property type="project" value="InterPro"/>
</dbReference>
<keyword evidence="4" id="KW-0547">Nucleotide-binding</keyword>
<feature type="transmembrane region" description="Helical" evidence="11">
    <location>
        <begin position="1680"/>
        <end position="1701"/>
    </location>
</feature>
<organism evidence="13 15">
    <name type="scientific">Didymodactylos carnosus</name>
    <dbReference type="NCBI Taxonomy" id="1234261"/>
    <lineage>
        <taxon>Eukaryota</taxon>
        <taxon>Metazoa</taxon>
        <taxon>Spiralia</taxon>
        <taxon>Gnathifera</taxon>
        <taxon>Rotifera</taxon>
        <taxon>Eurotatoria</taxon>
        <taxon>Bdelloidea</taxon>
        <taxon>Philodinida</taxon>
        <taxon>Philodinidae</taxon>
        <taxon>Didymodactylos</taxon>
    </lineage>
</organism>
<feature type="domain" description="IRG-type G" evidence="12">
    <location>
        <begin position="1365"/>
        <end position="1550"/>
    </location>
</feature>
<comment type="caution">
    <text evidence="13">The sequence shown here is derived from an EMBL/GenBank/DDBJ whole genome shotgun (WGS) entry which is preliminary data.</text>
</comment>
<evidence type="ECO:0000313" key="13">
    <source>
        <dbReference type="EMBL" id="CAF1002967.1"/>
    </source>
</evidence>
<keyword evidence="11" id="KW-1133">Transmembrane helix</keyword>
<dbReference type="Proteomes" id="UP000663829">
    <property type="component" value="Unassembled WGS sequence"/>
</dbReference>
<dbReference type="OrthoDB" id="5575062at2759"/>
<evidence type="ECO:0000256" key="3">
    <source>
        <dbReference type="ARBA" id="ARBA00006005"/>
    </source>
</evidence>
<dbReference type="InterPro" id="IPR027417">
    <property type="entry name" value="P-loop_NTPase"/>
</dbReference>
<evidence type="ECO:0000259" key="12">
    <source>
        <dbReference type="PROSITE" id="PS51716"/>
    </source>
</evidence>
<dbReference type="PANTHER" id="PTHR18937">
    <property type="entry name" value="STRUCTURAL MAINTENANCE OF CHROMOSOMES SMC FAMILY MEMBER"/>
    <property type="match status" value="1"/>
</dbReference>
<dbReference type="InterPro" id="IPR007743">
    <property type="entry name" value="Immunity-related_GTPase-like"/>
</dbReference>
<dbReference type="Gene3D" id="1.10.287.1490">
    <property type="match status" value="1"/>
</dbReference>
<evidence type="ECO:0000256" key="7">
    <source>
        <dbReference type="ARBA" id="ARBA00023054"/>
    </source>
</evidence>
<reference evidence="13" key="1">
    <citation type="submission" date="2021-02" db="EMBL/GenBank/DDBJ databases">
        <authorList>
            <person name="Nowell W R."/>
        </authorList>
    </citation>
    <scope>NUCLEOTIDE SEQUENCE</scope>
</reference>
<dbReference type="PANTHER" id="PTHR18937:SF172">
    <property type="entry name" value="STRUCTURAL MAINTENANCE OF CHROMOSOMES PROTEIN"/>
    <property type="match status" value="1"/>
</dbReference>
<evidence type="ECO:0000256" key="9">
    <source>
        <dbReference type="ARBA" id="ARBA00023242"/>
    </source>
</evidence>
<keyword evidence="6" id="KW-0067">ATP-binding</keyword>